<evidence type="ECO:0000313" key="1">
    <source>
        <dbReference type="EMBL" id="CAB1445537.1"/>
    </source>
</evidence>
<sequence>MLLPSHSGGQRVRLVWWQRSSELVGGSVPRVHRLSANSPRPVSVALFAPGHKIHNYDNTFRDYYKMLRDTRDKHEAPDAAHTKHTWNSLWLDKFVHPPSNF</sequence>
<name>A0A9N7VA83_PLEPL</name>
<proteinExistence type="predicted"/>
<dbReference type="Proteomes" id="UP001153269">
    <property type="component" value="Unassembled WGS sequence"/>
</dbReference>
<gene>
    <name evidence="1" type="ORF">PLEPLA_LOCUS33268</name>
</gene>
<organism evidence="1 2">
    <name type="scientific">Pleuronectes platessa</name>
    <name type="common">European plaice</name>
    <dbReference type="NCBI Taxonomy" id="8262"/>
    <lineage>
        <taxon>Eukaryota</taxon>
        <taxon>Metazoa</taxon>
        <taxon>Chordata</taxon>
        <taxon>Craniata</taxon>
        <taxon>Vertebrata</taxon>
        <taxon>Euteleostomi</taxon>
        <taxon>Actinopterygii</taxon>
        <taxon>Neopterygii</taxon>
        <taxon>Teleostei</taxon>
        <taxon>Neoteleostei</taxon>
        <taxon>Acanthomorphata</taxon>
        <taxon>Carangaria</taxon>
        <taxon>Pleuronectiformes</taxon>
        <taxon>Pleuronectoidei</taxon>
        <taxon>Pleuronectidae</taxon>
        <taxon>Pleuronectes</taxon>
    </lineage>
</organism>
<dbReference type="AlphaFoldDB" id="A0A9N7VA83"/>
<comment type="caution">
    <text evidence="1">The sequence shown here is derived from an EMBL/GenBank/DDBJ whole genome shotgun (WGS) entry which is preliminary data.</text>
</comment>
<protein>
    <submittedName>
        <fullName evidence="1">Uncharacterized protein</fullName>
    </submittedName>
</protein>
<keyword evidence="2" id="KW-1185">Reference proteome</keyword>
<reference evidence="1" key="1">
    <citation type="submission" date="2020-03" db="EMBL/GenBank/DDBJ databases">
        <authorList>
            <person name="Weist P."/>
        </authorList>
    </citation>
    <scope>NUCLEOTIDE SEQUENCE</scope>
</reference>
<dbReference type="EMBL" id="CADEAL010003691">
    <property type="protein sequence ID" value="CAB1445537.1"/>
    <property type="molecule type" value="Genomic_DNA"/>
</dbReference>
<accession>A0A9N7VA83</accession>
<evidence type="ECO:0000313" key="2">
    <source>
        <dbReference type="Proteomes" id="UP001153269"/>
    </source>
</evidence>